<sequence length="51" mass="5402">MALGCRVEPRLCQCHPLMTGIIVTTSPELYLLGSSGYCSILPSGSFCTHTG</sequence>
<evidence type="ECO:0000313" key="1">
    <source>
        <dbReference type="EMBL" id="JAH13778.1"/>
    </source>
</evidence>
<organism evidence="1">
    <name type="scientific">Anguilla anguilla</name>
    <name type="common">European freshwater eel</name>
    <name type="synonym">Muraena anguilla</name>
    <dbReference type="NCBI Taxonomy" id="7936"/>
    <lineage>
        <taxon>Eukaryota</taxon>
        <taxon>Metazoa</taxon>
        <taxon>Chordata</taxon>
        <taxon>Craniata</taxon>
        <taxon>Vertebrata</taxon>
        <taxon>Euteleostomi</taxon>
        <taxon>Actinopterygii</taxon>
        <taxon>Neopterygii</taxon>
        <taxon>Teleostei</taxon>
        <taxon>Anguilliformes</taxon>
        <taxon>Anguillidae</taxon>
        <taxon>Anguilla</taxon>
    </lineage>
</organism>
<name>A0A0E9QCH0_ANGAN</name>
<dbReference type="EMBL" id="GBXM01094799">
    <property type="protein sequence ID" value="JAH13778.1"/>
    <property type="molecule type" value="Transcribed_RNA"/>
</dbReference>
<reference evidence="1" key="2">
    <citation type="journal article" date="2015" name="Fish Shellfish Immunol.">
        <title>Early steps in the European eel (Anguilla anguilla)-Vibrio vulnificus interaction in the gills: Role of the RtxA13 toxin.</title>
        <authorList>
            <person name="Callol A."/>
            <person name="Pajuelo D."/>
            <person name="Ebbesson L."/>
            <person name="Teles M."/>
            <person name="MacKenzie S."/>
            <person name="Amaro C."/>
        </authorList>
    </citation>
    <scope>NUCLEOTIDE SEQUENCE</scope>
</reference>
<protein>
    <submittedName>
        <fullName evidence="1">Uncharacterized protein</fullName>
    </submittedName>
</protein>
<accession>A0A0E9QCH0</accession>
<dbReference type="AlphaFoldDB" id="A0A0E9QCH0"/>
<proteinExistence type="predicted"/>
<reference evidence="1" key="1">
    <citation type="submission" date="2014-11" db="EMBL/GenBank/DDBJ databases">
        <authorList>
            <person name="Amaro Gonzalez C."/>
        </authorList>
    </citation>
    <scope>NUCLEOTIDE SEQUENCE</scope>
</reference>